<keyword evidence="2" id="KW-1185">Reference proteome</keyword>
<reference evidence="1" key="1">
    <citation type="submission" date="2019-11" db="EMBL/GenBank/DDBJ databases">
        <title>The nuclear and mitochondrial genomes of Frieseomelitta varia - a highly eusocial stingless bee (Meliponini) with a permanently sterile worker caste.</title>
        <authorList>
            <person name="Freitas F.C.P."/>
            <person name="Lourenco A.P."/>
            <person name="Nunes F.M.F."/>
            <person name="Paschoal A.R."/>
            <person name="Abreu F.C.P."/>
            <person name="Barbin F.O."/>
            <person name="Bataglia L."/>
            <person name="Cardoso-Junior C.A.M."/>
            <person name="Cervoni M.S."/>
            <person name="Silva S.R."/>
            <person name="Dalarmi F."/>
            <person name="Del Lama M.A."/>
            <person name="Depintor T.S."/>
            <person name="Ferreira K.M."/>
            <person name="Goria P.S."/>
            <person name="Jaskot M.C."/>
            <person name="Lago D.C."/>
            <person name="Luna-Lucena D."/>
            <person name="Moda L.M."/>
            <person name="Nascimento L."/>
            <person name="Pedrino M."/>
            <person name="Rabico F.O."/>
            <person name="Sanches F.C."/>
            <person name="Santos D.E."/>
            <person name="Santos C.G."/>
            <person name="Vieira J."/>
            <person name="Lopes T.F."/>
            <person name="Barchuk A.R."/>
            <person name="Hartfelder K."/>
            <person name="Simoes Z.L.P."/>
            <person name="Bitondi M.M.G."/>
            <person name="Pinheiro D.G."/>
        </authorList>
    </citation>
    <scope>NUCLEOTIDE SEQUENCE</scope>
    <source>
        <strain evidence="1">USP_RPSP 00005682</strain>
        <tissue evidence="1">Whole individual</tissue>
    </source>
</reference>
<comment type="caution">
    <text evidence="1">The sequence shown here is derived from an EMBL/GenBank/DDBJ whole genome shotgun (WGS) entry which is preliminary data.</text>
</comment>
<dbReference type="AlphaFoldDB" id="A0A833SJ97"/>
<name>A0A833SJ97_9HYME</name>
<accession>A0A833SJ97</accession>
<organism evidence="1 2">
    <name type="scientific">Frieseomelitta varia</name>
    <dbReference type="NCBI Taxonomy" id="561572"/>
    <lineage>
        <taxon>Eukaryota</taxon>
        <taxon>Metazoa</taxon>
        <taxon>Ecdysozoa</taxon>
        <taxon>Arthropoda</taxon>
        <taxon>Hexapoda</taxon>
        <taxon>Insecta</taxon>
        <taxon>Pterygota</taxon>
        <taxon>Neoptera</taxon>
        <taxon>Endopterygota</taxon>
        <taxon>Hymenoptera</taxon>
        <taxon>Apocrita</taxon>
        <taxon>Aculeata</taxon>
        <taxon>Apoidea</taxon>
        <taxon>Anthophila</taxon>
        <taxon>Apidae</taxon>
        <taxon>Frieseomelitta</taxon>
    </lineage>
</organism>
<proteinExistence type="predicted"/>
<dbReference type="Proteomes" id="UP000655588">
    <property type="component" value="Unassembled WGS sequence"/>
</dbReference>
<gene>
    <name evidence="1" type="ORF">E2986_12969</name>
</gene>
<sequence>MSTQCNRFVQNAWKKELCSNCFKPREEHTLPEETFRLNIGKALNCGKTDNVKIQNRNNSPAILMLY</sequence>
<dbReference type="EMBL" id="WNWW01000157">
    <property type="protein sequence ID" value="KAF3429547.1"/>
    <property type="molecule type" value="Genomic_DNA"/>
</dbReference>
<protein>
    <submittedName>
        <fullName evidence="1">Uncharacterized protein</fullName>
    </submittedName>
</protein>
<evidence type="ECO:0000313" key="1">
    <source>
        <dbReference type="EMBL" id="KAF3429547.1"/>
    </source>
</evidence>
<evidence type="ECO:0000313" key="2">
    <source>
        <dbReference type="Proteomes" id="UP000655588"/>
    </source>
</evidence>